<dbReference type="EMBL" id="JANEYG010000350">
    <property type="protein sequence ID" value="KAJ8910129.1"/>
    <property type="molecule type" value="Genomic_DNA"/>
</dbReference>
<comment type="caution">
    <text evidence="1">The sequence shown here is derived from an EMBL/GenBank/DDBJ whole genome shotgun (WGS) entry which is preliminary data.</text>
</comment>
<protein>
    <submittedName>
        <fullName evidence="1">Uncharacterized protein</fullName>
    </submittedName>
</protein>
<keyword evidence="2" id="KW-1185">Reference proteome</keyword>
<dbReference type="AlphaFoldDB" id="A0AAV8V7M2"/>
<reference evidence="1 2" key="1">
    <citation type="journal article" date="2023" name="Insect Mol. Biol.">
        <title>Genome sequencing provides insights into the evolution of gene families encoding plant cell wall-degrading enzymes in longhorned beetles.</title>
        <authorList>
            <person name="Shin N.R."/>
            <person name="Okamura Y."/>
            <person name="Kirsch R."/>
            <person name="Pauchet Y."/>
        </authorList>
    </citation>
    <scope>NUCLEOTIDE SEQUENCE [LARGE SCALE GENOMIC DNA]</scope>
    <source>
        <strain evidence="1">EAD_L_NR</strain>
    </source>
</reference>
<name>A0AAV8V7M2_9CUCU</name>
<gene>
    <name evidence="1" type="ORF">NQ315_003500</name>
</gene>
<accession>A0AAV8V7M2</accession>
<proteinExistence type="predicted"/>
<organism evidence="1 2">
    <name type="scientific">Exocentrus adspersus</name>
    <dbReference type="NCBI Taxonomy" id="1586481"/>
    <lineage>
        <taxon>Eukaryota</taxon>
        <taxon>Metazoa</taxon>
        <taxon>Ecdysozoa</taxon>
        <taxon>Arthropoda</taxon>
        <taxon>Hexapoda</taxon>
        <taxon>Insecta</taxon>
        <taxon>Pterygota</taxon>
        <taxon>Neoptera</taxon>
        <taxon>Endopterygota</taxon>
        <taxon>Coleoptera</taxon>
        <taxon>Polyphaga</taxon>
        <taxon>Cucujiformia</taxon>
        <taxon>Chrysomeloidea</taxon>
        <taxon>Cerambycidae</taxon>
        <taxon>Lamiinae</taxon>
        <taxon>Acanthocinini</taxon>
        <taxon>Exocentrus</taxon>
    </lineage>
</organism>
<evidence type="ECO:0000313" key="2">
    <source>
        <dbReference type="Proteomes" id="UP001159042"/>
    </source>
</evidence>
<evidence type="ECO:0000313" key="1">
    <source>
        <dbReference type="EMBL" id="KAJ8910129.1"/>
    </source>
</evidence>
<sequence length="119" mass="13492">MTFEEFIDEKNTCLVPNDDVTFPHSTADQTPLRIVWSSAVACGKVALPALIRRKCLTFPDDVKFACRGHRPRQSNTESGNVLFLRIREFDHLVPNRVIRGCPHGKRINLFGVTITAQDR</sequence>
<dbReference type="Proteomes" id="UP001159042">
    <property type="component" value="Unassembled WGS sequence"/>
</dbReference>
<feature type="non-terminal residue" evidence="1">
    <location>
        <position position="119"/>
    </location>
</feature>